<dbReference type="Pfam" id="PF07596">
    <property type="entry name" value="SBP_bac_10"/>
    <property type="match status" value="1"/>
</dbReference>
<name>A0A518GG44_9BACT</name>
<keyword evidence="3" id="KW-1185">Reference proteome</keyword>
<dbReference type="KEGG" id="ahel:Q31a_59390"/>
<evidence type="ECO:0000313" key="2">
    <source>
        <dbReference type="EMBL" id="QDV27550.1"/>
    </source>
</evidence>
<dbReference type="Proteomes" id="UP000318017">
    <property type="component" value="Chromosome"/>
</dbReference>
<dbReference type="Gene3D" id="3.30.700.10">
    <property type="entry name" value="Glycoprotein, Type 4 Pilin"/>
    <property type="match status" value="1"/>
</dbReference>
<dbReference type="AlphaFoldDB" id="A0A518GG44"/>
<dbReference type="OrthoDB" id="270727at2"/>
<dbReference type="SUPFAM" id="SSF54523">
    <property type="entry name" value="Pili subunits"/>
    <property type="match status" value="1"/>
</dbReference>
<dbReference type="NCBIfam" id="TIGR04294">
    <property type="entry name" value="pre_pil_HX9DG"/>
    <property type="match status" value="1"/>
</dbReference>
<accession>A0A518GG44</accession>
<evidence type="ECO:0000313" key="3">
    <source>
        <dbReference type="Proteomes" id="UP000318017"/>
    </source>
</evidence>
<dbReference type="InterPro" id="IPR012902">
    <property type="entry name" value="N_methyl_site"/>
</dbReference>
<dbReference type="PANTHER" id="PTHR30093">
    <property type="entry name" value="GENERAL SECRETION PATHWAY PROTEIN G"/>
    <property type="match status" value="1"/>
</dbReference>
<dbReference type="InterPro" id="IPR011453">
    <property type="entry name" value="DUF1559"/>
</dbReference>
<dbReference type="PANTHER" id="PTHR30093:SF2">
    <property type="entry name" value="TYPE II SECRETION SYSTEM PROTEIN H"/>
    <property type="match status" value="1"/>
</dbReference>
<proteinExistence type="predicted"/>
<dbReference type="Pfam" id="PF07963">
    <property type="entry name" value="N_methyl"/>
    <property type="match status" value="1"/>
</dbReference>
<evidence type="ECO:0000259" key="1">
    <source>
        <dbReference type="Pfam" id="PF07596"/>
    </source>
</evidence>
<protein>
    <recommendedName>
        <fullName evidence="1">DUF1559 domain-containing protein</fullName>
    </recommendedName>
</protein>
<dbReference type="EMBL" id="CP036298">
    <property type="protein sequence ID" value="QDV27550.1"/>
    <property type="molecule type" value="Genomic_DNA"/>
</dbReference>
<feature type="domain" description="DUF1559" evidence="1">
    <location>
        <begin position="32"/>
        <end position="305"/>
    </location>
</feature>
<gene>
    <name evidence="2" type="ORF">Q31a_59390</name>
</gene>
<reference evidence="2 3" key="1">
    <citation type="submission" date="2019-02" db="EMBL/GenBank/DDBJ databases">
        <title>Deep-cultivation of Planctomycetes and their phenomic and genomic characterization uncovers novel biology.</title>
        <authorList>
            <person name="Wiegand S."/>
            <person name="Jogler M."/>
            <person name="Boedeker C."/>
            <person name="Pinto D."/>
            <person name="Vollmers J."/>
            <person name="Rivas-Marin E."/>
            <person name="Kohn T."/>
            <person name="Peeters S.H."/>
            <person name="Heuer A."/>
            <person name="Rast P."/>
            <person name="Oberbeckmann S."/>
            <person name="Bunk B."/>
            <person name="Jeske O."/>
            <person name="Meyerdierks A."/>
            <person name="Storesund J.E."/>
            <person name="Kallscheuer N."/>
            <person name="Luecker S."/>
            <person name="Lage O.M."/>
            <person name="Pohl T."/>
            <person name="Merkel B.J."/>
            <person name="Hornburger P."/>
            <person name="Mueller R.-W."/>
            <person name="Bruemmer F."/>
            <person name="Labrenz M."/>
            <person name="Spormann A.M."/>
            <person name="Op den Camp H."/>
            <person name="Overmann J."/>
            <person name="Amann R."/>
            <person name="Jetten M.S.M."/>
            <person name="Mascher T."/>
            <person name="Medema M.H."/>
            <person name="Devos D.P."/>
            <person name="Kaster A.-K."/>
            <person name="Ovreas L."/>
            <person name="Rohde M."/>
            <person name="Galperin M.Y."/>
            <person name="Jogler C."/>
        </authorList>
    </citation>
    <scope>NUCLEOTIDE SEQUENCE [LARGE SCALE GENOMIC DNA]</scope>
    <source>
        <strain evidence="2 3">Q31a</strain>
    </source>
</reference>
<dbReference type="NCBIfam" id="TIGR02532">
    <property type="entry name" value="IV_pilin_GFxxxE"/>
    <property type="match status" value="1"/>
</dbReference>
<dbReference type="InterPro" id="IPR027558">
    <property type="entry name" value="Pre_pil_HX9DG_C"/>
</dbReference>
<dbReference type="InterPro" id="IPR045584">
    <property type="entry name" value="Pilin-like"/>
</dbReference>
<dbReference type="RefSeq" id="WP_145085114.1">
    <property type="nucleotide sequence ID" value="NZ_CP036298.1"/>
</dbReference>
<sequence>MKRTRNAFTLVELLVVIAIIGILVGLLLPAVQAAREAARRMQCQNNTKQLGLAMHNYESTYKRFPGGVGRYGCCWGTWQVSILPYIEQTAMYNLYQNSGGADPGPRYSATVNRPVVSSRLPTLTCPSDTPNAPIGGTTPITSHNYAVNYGNTSFFQTELNGIRFMGAPFHAYTGSTSDDGPPNAGAVAGFPRIYGVQQRLGSISDGTSNTLMASEVLQGRQNDLRGFTWWGGASGFVTYLAPNSTSPDVITGGICVSMLSPRMPCTTNTTVTAPRMMATRSTHAGGGVNTVFCDGHVTFISDNIDYIVWNSMGTSQGGEAFSHD</sequence>
<organism evidence="2 3">
    <name type="scientific">Aureliella helgolandensis</name>
    <dbReference type="NCBI Taxonomy" id="2527968"/>
    <lineage>
        <taxon>Bacteria</taxon>
        <taxon>Pseudomonadati</taxon>
        <taxon>Planctomycetota</taxon>
        <taxon>Planctomycetia</taxon>
        <taxon>Pirellulales</taxon>
        <taxon>Pirellulaceae</taxon>
        <taxon>Aureliella</taxon>
    </lineage>
</organism>